<evidence type="ECO:0000259" key="3">
    <source>
        <dbReference type="PROSITE" id="PS50943"/>
    </source>
</evidence>
<dbReference type="InterPro" id="IPR001387">
    <property type="entry name" value="Cro/C1-type_HTH"/>
</dbReference>
<dbReference type="CDD" id="cd00093">
    <property type="entry name" value="HTH_XRE"/>
    <property type="match status" value="1"/>
</dbReference>
<gene>
    <name evidence="4" type="ORF">I4Q42_16115</name>
</gene>
<dbReference type="EMBL" id="JADWOX010000011">
    <property type="protein sequence ID" value="MBI1685196.1"/>
    <property type="molecule type" value="Genomic_DNA"/>
</dbReference>
<organism evidence="4 5">
    <name type="scientific">Caulobacter hibisci</name>
    <dbReference type="NCBI Taxonomy" id="2035993"/>
    <lineage>
        <taxon>Bacteria</taxon>
        <taxon>Pseudomonadati</taxon>
        <taxon>Pseudomonadota</taxon>
        <taxon>Alphaproteobacteria</taxon>
        <taxon>Caulobacterales</taxon>
        <taxon>Caulobacteraceae</taxon>
        <taxon>Caulobacter</taxon>
    </lineage>
</organism>
<dbReference type="SUPFAM" id="SSF47413">
    <property type="entry name" value="lambda repressor-like DNA-binding domains"/>
    <property type="match status" value="1"/>
</dbReference>
<dbReference type="SMART" id="SM00530">
    <property type="entry name" value="HTH_XRE"/>
    <property type="match status" value="1"/>
</dbReference>
<dbReference type="PANTHER" id="PTHR46797:SF1">
    <property type="entry name" value="METHYLPHOSPHONATE SYNTHASE"/>
    <property type="match status" value="1"/>
</dbReference>
<dbReference type="InterPro" id="IPR050807">
    <property type="entry name" value="TransReg_Diox_bact_type"/>
</dbReference>
<dbReference type="Proteomes" id="UP000639859">
    <property type="component" value="Unassembled WGS sequence"/>
</dbReference>
<feature type="region of interest" description="Disordered" evidence="2">
    <location>
        <begin position="1"/>
        <end position="32"/>
    </location>
</feature>
<keyword evidence="1" id="KW-0238">DNA-binding</keyword>
<accession>A0ABS0SZY5</accession>
<evidence type="ECO:0000256" key="1">
    <source>
        <dbReference type="ARBA" id="ARBA00023125"/>
    </source>
</evidence>
<dbReference type="Pfam" id="PF01381">
    <property type="entry name" value="HTH_3"/>
    <property type="match status" value="1"/>
</dbReference>
<name>A0ABS0SZY5_9CAUL</name>
<feature type="domain" description="HTH cro/C1-type" evidence="3">
    <location>
        <begin position="71"/>
        <end position="125"/>
    </location>
</feature>
<dbReference type="Gene3D" id="1.10.260.40">
    <property type="entry name" value="lambda repressor-like DNA-binding domains"/>
    <property type="match status" value="1"/>
</dbReference>
<comment type="caution">
    <text evidence="4">The sequence shown here is derived from an EMBL/GenBank/DDBJ whole genome shotgun (WGS) entry which is preliminary data.</text>
</comment>
<reference evidence="4 5" key="1">
    <citation type="submission" date="2020-11" db="EMBL/GenBank/DDBJ databases">
        <title>genome sequence of strain KACC 18849.</title>
        <authorList>
            <person name="Gao J."/>
            <person name="Zhang X."/>
        </authorList>
    </citation>
    <scope>NUCLEOTIDE SEQUENCE [LARGE SCALE GENOMIC DNA]</scope>
    <source>
        <strain evidence="4 5">KACC 18849</strain>
    </source>
</reference>
<evidence type="ECO:0000313" key="4">
    <source>
        <dbReference type="EMBL" id="MBI1685196.1"/>
    </source>
</evidence>
<dbReference type="PANTHER" id="PTHR46797">
    <property type="entry name" value="HTH-TYPE TRANSCRIPTIONAL REGULATOR"/>
    <property type="match status" value="1"/>
</dbReference>
<protein>
    <submittedName>
        <fullName evidence="4">Helix-turn-helix transcriptional regulator</fullName>
    </submittedName>
</protein>
<sequence length="190" mass="21210">MSLSRAIGLEGQKSNRGRGSRRASPSAIRRRLQGQARETAKLARLRRFIPLESVLRDFIPHPVDQHVGARLRLARKMRGLPQRVLAAPLGLTFQQIQKYERGANRISASMLYALARQLSVPIDWFFEGVGSEGAMQERLGERARSLRDFMATREGPELAVLMARLPAAQRAQVLALMRAFAEPEALGRAS</sequence>
<evidence type="ECO:0000256" key="2">
    <source>
        <dbReference type="SAM" id="MobiDB-lite"/>
    </source>
</evidence>
<evidence type="ECO:0000313" key="5">
    <source>
        <dbReference type="Proteomes" id="UP000639859"/>
    </source>
</evidence>
<dbReference type="PROSITE" id="PS50943">
    <property type="entry name" value="HTH_CROC1"/>
    <property type="match status" value="1"/>
</dbReference>
<proteinExistence type="predicted"/>
<dbReference type="InterPro" id="IPR010982">
    <property type="entry name" value="Lambda_DNA-bd_dom_sf"/>
</dbReference>
<keyword evidence="5" id="KW-1185">Reference proteome</keyword>